<evidence type="ECO:0000313" key="8">
    <source>
        <dbReference type="Proteomes" id="UP000184444"/>
    </source>
</evidence>
<keyword evidence="4" id="KW-0808">Transferase</keyword>
<keyword evidence="3" id="KW-0032">Aminotransferase</keyword>
<dbReference type="GO" id="GO:0030170">
    <property type="term" value="F:pyridoxal phosphate binding"/>
    <property type="evidence" value="ECO:0007669"/>
    <property type="project" value="InterPro"/>
</dbReference>
<dbReference type="Pfam" id="PF00202">
    <property type="entry name" value="Aminotran_3"/>
    <property type="match status" value="1"/>
</dbReference>
<evidence type="ECO:0000313" key="7">
    <source>
        <dbReference type="EMBL" id="SHL84026.1"/>
    </source>
</evidence>
<dbReference type="GO" id="GO:0005829">
    <property type="term" value="C:cytosol"/>
    <property type="evidence" value="ECO:0007669"/>
    <property type="project" value="TreeGrafter"/>
</dbReference>
<dbReference type="InterPro" id="IPR015424">
    <property type="entry name" value="PyrdxlP-dep_Trfase"/>
</dbReference>
<dbReference type="PANTHER" id="PTHR43094:SF1">
    <property type="entry name" value="AMINOTRANSFERASE CLASS-III"/>
    <property type="match status" value="1"/>
</dbReference>
<dbReference type="NCBIfam" id="NF005685">
    <property type="entry name" value="PRK07483.1"/>
    <property type="match status" value="1"/>
</dbReference>
<dbReference type="RefSeq" id="WP_073061798.1">
    <property type="nucleotide sequence ID" value="NZ_FRCK01000001.1"/>
</dbReference>
<evidence type="ECO:0000256" key="4">
    <source>
        <dbReference type="ARBA" id="ARBA00022679"/>
    </source>
</evidence>
<dbReference type="AlphaFoldDB" id="A0A1M7DX54"/>
<evidence type="ECO:0000256" key="1">
    <source>
        <dbReference type="ARBA" id="ARBA00001933"/>
    </source>
</evidence>
<organism evidence="7 8">
    <name type="scientific">Paracoccus solventivorans</name>
    <dbReference type="NCBI Taxonomy" id="53463"/>
    <lineage>
        <taxon>Bacteria</taxon>
        <taxon>Pseudomonadati</taxon>
        <taxon>Pseudomonadota</taxon>
        <taxon>Alphaproteobacteria</taxon>
        <taxon>Rhodobacterales</taxon>
        <taxon>Paracoccaceae</taxon>
        <taxon>Paracoccus</taxon>
    </lineage>
</organism>
<dbReference type="Gene3D" id="3.90.1150.10">
    <property type="entry name" value="Aspartate Aminotransferase, domain 1"/>
    <property type="match status" value="1"/>
</dbReference>
<gene>
    <name evidence="7" type="ORF">SAMN05444389_101622</name>
</gene>
<dbReference type="FunFam" id="3.40.640.10:FF:000014">
    <property type="entry name" value="Adenosylmethionine-8-amino-7-oxononanoate aminotransferase, probable"/>
    <property type="match status" value="1"/>
</dbReference>
<accession>A0A1M7DX54</accession>
<evidence type="ECO:0000256" key="3">
    <source>
        <dbReference type="ARBA" id="ARBA00022576"/>
    </source>
</evidence>
<dbReference type="InterPro" id="IPR015421">
    <property type="entry name" value="PyrdxlP-dep_Trfase_major"/>
</dbReference>
<evidence type="ECO:0000256" key="6">
    <source>
        <dbReference type="RuleBase" id="RU003560"/>
    </source>
</evidence>
<dbReference type="STRING" id="53463.SAMN05444389_101622"/>
<name>A0A1M7DX54_9RHOB</name>
<proteinExistence type="inferred from homology"/>
<dbReference type="PANTHER" id="PTHR43094">
    <property type="entry name" value="AMINOTRANSFERASE"/>
    <property type="match status" value="1"/>
</dbReference>
<dbReference type="InterPro" id="IPR015422">
    <property type="entry name" value="PyrdxlP-dep_Trfase_small"/>
</dbReference>
<evidence type="ECO:0000256" key="5">
    <source>
        <dbReference type="ARBA" id="ARBA00022898"/>
    </source>
</evidence>
<dbReference type="Proteomes" id="UP000184444">
    <property type="component" value="Unassembled WGS sequence"/>
</dbReference>
<comment type="similarity">
    <text evidence="2 6">Belongs to the class-III pyridoxal-phosphate-dependent aminotransferase family.</text>
</comment>
<sequence length="446" mass="47919">MTGHIFGRSTRISPPVAVAGEGCYLIDAGGKRYLDGSGGAAVSCLGHSNQRLRQALHAQLDRLAYAHTGFFTSEPAETLADRLIAKAPEGLERVYLVSGGSEAVEAAIKLARQYFVEIGQSQRHRVIARRQSYHGNTLGALAAGGNEWRRVQFGPLLVETSHIAPCYEYRDRQEGESLEAYGRRVADELETELQRLGPDSVMAFICEPVVGATSGAVPAVPGYLRRIREICDRHGVLLIFDEVMCGMGRTGHLFACDEDRVAPDMLTIAKGLGAGYQPIGALLVSGAIYDAIAQGSGFFQHGHTYMGHPMAAAAANAVLSEIEERDLLAAVRRQGELLDRSLRERLGQHPHVGDIRGRGLFRGVELVEDRGTKRPFDPALRLHARIKALAFDAGLICYPMGGTIDGRLGDHVLLAPPFIISDAEIAELVDKLAGAIDGAIAGAQAA</sequence>
<dbReference type="OrthoDB" id="9801834at2"/>
<evidence type="ECO:0008006" key="9">
    <source>
        <dbReference type="Google" id="ProtNLM"/>
    </source>
</evidence>
<keyword evidence="5 6" id="KW-0663">Pyridoxal phosphate</keyword>
<dbReference type="PROSITE" id="PS00600">
    <property type="entry name" value="AA_TRANSFER_CLASS_3"/>
    <property type="match status" value="1"/>
</dbReference>
<dbReference type="EMBL" id="FRCK01000001">
    <property type="protein sequence ID" value="SHL84026.1"/>
    <property type="molecule type" value="Genomic_DNA"/>
</dbReference>
<dbReference type="Gene3D" id="3.40.640.10">
    <property type="entry name" value="Type I PLP-dependent aspartate aminotransferase-like (Major domain)"/>
    <property type="match status" value="1"/>
</dbReference>
<dbReference type="InterPro" id="IPR005814">
    <property type="entry name" value="Aminotrans_3"/>
</dbReference>
<dbReference type="CDD" id="cd00610">
    <property type="entry name" value="OAT_like"/>
    <property type="match status" value="1"/>
</dbReference>
<keyword evidence="8" id="KW-1185">Reference proteome</keyword>
<dbReference type="GO" id="GO:0008483">
    <property type="term" value="F:transaminase activity"/>
    <property type="evidence" value="ECO:0007669"/>
    <property type="project" value="UniProtKB-KW"/>
</dbReference>
<reference evidence="8" key="1">
    <citation type="submission" date="2016-11" db="EMBL/GenBank/DDBJ databases">
        <authorList>
            <person name="Varghese N."/>
            <person name="Submissions S."/>
        </authorList>
    </citation>
    <scope>NUCLEOTIDE SEQUENCE [LARGE SCALE GENOMIC DNA]</scope>
    <source>
        <strain evidence="8">DSM 6637</strain>
    </source>
</reference>
<comment type="cofactor">
    <cofactor evidence="1">
        <name>pyridoxal 5'-phosphate</name>
        <dbReference type="ChEBI" id="CHEBI:597326"/>
    </cofactor>
</comment>
<dbReference type="InterPro" id="IPR049704">
    <property type="entry name" value="Aminotrans_3_PPA_site"/>
</dbReference>
<evidence type="ECO:0000256" key="2">
    <source>
        <dbReference type="ARBA" id="ARBA00008954"/>
    </source>
</evidence>
<dbReference type="SUPFAM" id="SSF53383">
    <property type="entry name" value="PLP-dependent transferases"/>
    <property type="match status" value="1"/>
</dbReference>
<protein>
    <recommendedName>
        <fullName evidence="9">Adenosylmethionine-8-amino-7-oxononanoate aminotransferase</fullName>
    </recommendedName>
</protein>